<sequence length="107" mass="12870">MAVPKDKAAKEKNGIDARPKLTFEEQKLLDSVKYADEIHYSERYSDDDHEYRHVSIPEGLRKYLPHPPRLMNDNEWRSLGVHQSYGWLHYMIHEPEPHMLLFRRNKK</sequence>
<accession>A0ACC1IT63</accession>
<reference evidence="1" key="1">
    <citation type="submission" date="2022-07" db="EMBL/GenBank/DDBJ databases">
        <title>Phylogenomic reconstructions and comparative analyses of Kickxellomycotina fungi.</title>
        <authorList>
            <person name="Reynolds N.K."/>
            <person name="Stajich J.E."/>
            <person name="Barry K."/>
            <person name="Grigoriev I.V."/>
            <person name="Crous P."/>
            <person name="Smith M.E."/>
        </authorList>
    </citation>
    <scope>NUCLEOTIDE SEQUENCE</scope>
    <source>
        <strain evidence="1">Benny 63K</strain>
    </source>
</reference>
<evidence type="ECO:0000313" key="1">
    <source>
        <dbReference type="EMBL" id="KAJ1900362.1"/>
    </source>
</evidence>
<evidence type="ECO:0000313" key="2">
    <source>
        <dbReference type="Proteomes" id="UP001150581"/>
    </source>
</evidence>
<organism evidence="1 2">
    <name type="scientific">Kickxella alabastrina</name>
    <dbReference type="NCBI Taxonomy" id="61397"/>
    <lineage>
        <taxon>Eukaryota</taxon>
        <taxon>Fungi</taxon>
        <taxon>Fungi incertae sedis</taxon>
        <taxon>Zoopagomycota</taxon>
        <taxon>Kickxellomycotina</taxon>
        <taxon>Kickxellomycetes</taxon>
        <taxon>Kickxellales</taxon>
        <taxon>Kickxellaceae</taxon>
        <taxon>Kickxella</taxon>
    </lineage>
</organism>
<keyword evidence="2" id="KW-1185">Reference proteome</keyword>
<dbReference type="Proteomes" id="UP001150581">
    <property type="component" value="Unassembled WGS sequence"/>
</dbReference>
<protein>
    <submittedName>
        <fullName evidence="1">Uncharacterized protein</fullName>
    </submittedName>
</protein>
<proteinExistence type="predicted"/>
<gene>
    <name evidence="1" type="ORF">LPJ66_001522</name>
</gene>
<dbReference type="EMBL" id="JANBPG010000085">
    <property type="protein sequence ID" value="KAJ1900362.1"/>
    <property type="molecule type" value="Genomic_DNA"/>
</dbReference>
<comment type="caution">
    <text evidence="1">The sequence shown here is derived from an EMBL/GenBank/DDBJ whole genome shotgun (WGS) entry which is preliminary data.</text>
</comment>
<name>A0ACC1IT63_9FUNG</name>